<dbReference type="EMBL" id="KJ631623">
    <property type="protein sequence ID" value="AJD09262.1"/>
    <property type="molecule type" value="Genomic_DNA"/>
</dbReference>
<dbReference type="KEGG" id="vg:23301735"/>
<keyword evidence="1" id="KW-0863">Zinc-finger</keyword>
<name>A0A0B4UL75_9ABAC</name>
<evidence type="ECO:0000259" key="2">
    <source>
        <dbReference type="PROSITE" id="PS50089"/>
    </source>
</evidence>
<dbReference type="GeneID" id="23301735"/>
<accession>A0A0B4UL75</accession>
<dbReference type="GO" id="GO:0008270">
    <property type="term" value="F:zinc ion binding"/>
    <property type="evidence" value="ECO:0007669"/>
    <property type="project" value="UniProtKB-KW"/>
</dbReference>
<evidence type="ECO:0000313" key="3">
    <source>
        <dbReference type="EMBL" id="AJD09262.1"/>
    </source>
</evidence>
<sequence>MAATTTLTGDNNRYFEAIIERGCVAFTVRRYNPHVIGFAGIRSHVLEQLRDKSLLLPFCTDCTLSTVPSRCSKCKRSLTLFPAVSYLPCGHSCLCTDCDEVYNKQNVCFNCNNNVKFKLKFKK</sequence>
<protein>
    <recommendedName>
        <fullName evidence="2">RING-type domain-containing protein</fullName>
    </recommendedName>
</protein>
<keyword evidence="1" id="KW-0479">Metal-binding</keyword>
<dbReference type="OrthoDB" id="14290at10239"/>
<evidence type="ECO:0000313" key="4">
    <source>
        <dbReference type="Proteomes" id="UP000202427"/>
    </source>
</evidence>
<dbReference type="RefSeq" id="YP_009118580.1">
    <property type="nucleotide sequence ID" value="NC_026430.1"/>
</dbReference>
<evidence type="ECO:0000256" key="1">
    <source>
        <dbReference type="PROSITE-ProRule" id="PRU00175"/>
    </source>
</evidence>
<reference evidence="3 4" key="1">
    <citation type="journal article" date="2009" name="J. Invertebr. Pathol.">
        <title>Identification of a new nucleopolyhedrovirus from naturally-infected Condylorrhiza vestigialis (Guenee) (Lepidoptera: Crambidae) larvae on poplar plantations in South Brazil.</title>
        <authorList>
            <person name="Castro M.E."/>
            <person name="Ribeiro Z.M."/>
            <person name="Santos A.C."/>
            <person name="Souza M.L."/>
            <person name="Machado E.B."/>
            <person name="Sousa N.J."/>
            <person name="Moscardi F."/>
        </authorList>
    </citation>
    <scope>NUCLEOTIDE SEQUENCE [LARGE SCALE GENOMIC DNA]</scope>
</reference>
<dbReference type="PROSITE" id="PS50089">
    <property type="entry name" value="ZF_RING_2"/>
    <property type="match status" value="1"/>
</dbReference>
<organism evidence="3 4">
    <name type="scientific">Condylorrhiza vestigialis mutiple nucleopolyhedrovirus</name>
    <dbReference type="NCBI Taxonomy" id="1592576"/>
    <lineage>
        <taxon>Viruses</taxon>
        <taxon>Viruses incertae sedis</taxon>
        <taxon>Naldaviricetes</taxon>
        <taxon>Lefavirales</taxon>
        <taxon>Baculoviridae</taxon>
        <taxon>Alphabaculovirus</taxon>
        <taxon>Alphabaculovirus covestigialis</taxon>
    </lineage>
</organism>
<proteinExistence type="predicted"/>
<dbReference type="Proteomes" id="UP000202427">
    <property type="component" value="Segment"/>
</dbReference>
<keyword evidence="1" id="KW-0862">Zinc</keyword>
<feature type="domain" description="RING-type" evidence="2">
    <location>
        <begin position="71"/>
        <end position="112"/>
    </location>
</feature>
<dbReference type="InterPro" id="IPR001841">
    <property type="entry name" value="Znf_RING"/>
</dbReference>
<keyword evidence="4" id="KW-1185">Reference proteome</keyword>
<gene>
    <name evidence="3" type="primary">ORF-97</name>
</gene>